<dbReference type="PRINTS" id="PR00153">
    <property type="entry name" value="CSAPPISMRASE"/>
</dbReference>
<dbReference type="Proteomes" id="UP000018291">
    <property type="component" value="Unassembled WGS sequence"/>
</dbReference>
<dbReference type="PANTHER" id="PTHR45625">
    <property type="entry name" value="PEPTIDYL-PROLYL CIS-TRANS ISOMERASE-RELATED"/>
    <property type="match status" value="1"/>
</dbReference>
<dbReference type="AlphaFoldDB" id="R4YWD1"/>
<evidence type="ECO:0000256" key="2">
    <source>
        <dbReference type="RuleBase" id="RU363019"/>
    </source>
</evidence>
<comment type="catalytic activity">
    <reaction evidence="2">
        <text>[protein]-peptidylproline (omega=180) = [protein]-peptidylproline (omega=0)</text>
        <dbReference type="Rhea" id="RHEA:16237"/>
        <dbReference type="Rhea" id="RHEA-COMP:10747"/>
        <dbReference type="Rhea" id="RHEA-COMP:10748"/>
        <dbReference type="ChEBI" id="CHEBI:83833"/>
        <dbReference type="ChEBI" id="CHEBI:83834"/>
        <dbReference type="EC" id="5.2.1.8"/>
    </reaction>
</comment>
<dbReference type="PANTHER" id="PTHR45625:SF3">
    <property type="entry name" value="PEPTIDYL-PROLYL CIS-TRANS ISOMERASE B-RELATED"/>
    <property type="match status" value="1"/>
</dbReference>
<dbReference type="EMBL" id="CANL01000002">
    <property type="protein sequence ID" value="CCM62243.1"/>
    <property type="molecule type" value="Genomic_DNA"/>
</dbReference>
<dbReference type="RefSeq" id="WP_012223454.1">
    <property type="nucleotide sequence ID" value="NZ_HG422565.1"/>
</dbReference>
<keyword evidence="7" id="KW-1185">Reference proteome</keyword>
<accession>R4YWD1</accession>
<keyword evidence="2" id="KW-0697">Rotamase</keyword>
<feature type="transmembrane region" description="Helical" evidence="4">
    <location>
        <begin position="33"/>
        <end position="54"/>
    </location>
</feature>
<evidence type="ECO:0000256" key="4">
    <source>
        <dbReference type="SAM" id="Phobius"/>
    </source>
</evidence>
<feature type="domain" description="PPIase cyclophilin-type" evidence="5">
    <location>
        <begin position="115"/>
        <end position="265"/>
    </location>
</feature>
<gene>
    <name evidence="6" type="ORF">BN381_100130</name>
</gene>
<dbReference type="InterPro" id="IPR044666">
    <property type="entry name" value="Cyclophilin_A-like"/>
</dbReference>
<dbReference type="CDD" id="cd00317">
    <property type="entry name" value="cyclophilin"/>
    <property type="match status" value="1"/>
</dbReference>
<keyword evidence="4" id="KW-1133">Transmembrane helix</keyword>
<dbReference type="STRING" id="1229780.BN381_100130"/>
<dbReference type="PROSITE" id="PS50072">
    <property type="entry name" value="CSA_PPIASE_2"/>
    <property type="match status" value="1"/>
</dbReference>
<evidence type="ECO:0000313" key="6">
    <source>
        <dbReference type="EMBL" id="CCM62243.1"/>
    </source>
</evidence>
<keyword evidence="2 6" id="KW-0413">Isomerase</keyword>
<evidence type="ECO:0000256" key="3">
    <source>
        <dbReference type="SAM" id="MobiDB-lite"/>
    </source>
</evidence>
<dbReference type="Gene3D" id="2.40.100.10">
    <property type="entry name" value="Cyclophilin-like"/>
    <property type="match status" value="1"/>
</dbReference>
<protein>
    <recommendedName>
        <fullName evidence="2">Peptidyl-prolyl cis-trans isomerase</fullName>
        <shortName evidence="2">PPIase</shortName>
        <ecNumber evidence="2">5.2.1.8</ecNumber>
    </recommendedName>
</protein>
<reference evidence="6 7" key="1">
    <citation type="journal article" date="2013" name="ISME J.">
        <title>Metabolic model for the filamentous 'Candidatus Microthrix parvicella' based on genomic and metagenomic analyses.</title>
        <authorList>
            <person name="Jon McIlroy S."/>
            <person name="Kristiansen R."/>
            <person name="Albertsen M."/>
            <person name="Michael Karst S."/>
            <person name="Rossetti S."/>
            <person name="Lund Nielsen J."/>
            <person name="Tandoi V."/>
            <person name="James Seviour R."/>
            <person name="Nielsen P.H."/>
        </authorList>
    </citation>
    <scope>NUCLEOTIDE SEQUENCE [LARGE SCALE GENOMIC DNA]</scope>
    <source>
        <strain evidence="6 7">RN1</strain>
    </source>
</reference>
<evidence type="ECO:0000259" key="5">
    <source>
        <dbReference type="PROSITE" id="PS50072"/>
    </source>
</evidence>
<dbReference type="SUPFAM" id="SSF50891">
    <property type="entry name" value="Cyclophilin-like"/>
    <property type="match status" value="1"/>
</dbReference>
<dbReference type="EC" id="5.2.1.8" evidence="2"/>
<sequence length="268" mass="28616">MGTERRERQKEQHRQHQESVRTALKREQRRRNLIGGVAALAVLAVIGVATWALFGDDNTSSSPSPESETAAEAVSELPCPPKDGTPKRITTFDAPPKMCIDPTQTYTAKVATSEGDFTVALDAKAAPNTVNNFVVLARSHFYDGIPFHRIVPDFVIQGGDPTDTADLTQLGGGGPGYTIAEEPPADGLYAPYDLAMAKTQEPNSTGSQFFVVTGDPAPLNSSPTYSLFGKVTDGKDVVDKIGNQKVSGPNGDTPEQAVKIESITISEK</sequence>
<keyword evidence="4" id="KW-0472">Membrane</keyword>
<evidence type="ECO:0000313" key="7">
    <source>
        <dbReference type="Proteomes" id="UP000018291"/>
    </source>
</evidence>
<dbReference type="GO" id="GO:0003755">
    <property type="term" value="F:peptidyl-prolyl cis-trans isomerase activity"/>
    <property type="evidence" value="ECO:0007669"/>
    <property type="project" value="UniProtKB-UniRule"/>
</dbReference>
<dbReference type="eggNOG" id="COG0652">
    <property type="taxonomic scope" value="Bacteria"/>
</dbReference>
<dbReference type="Pfam" id="PF00160">
    <property type="entry name" value="Pro_isomerase"/>
    <property type="match status" value="1"/>
</dbReference>
<evidence type="ECO:0000256" key="1">
    <source>
        <dbReference type="ARBA" id="ARBA00002388"/>
    </source>
</evidence>
<feature type="compositionally biased region" description="Basic and acidic residues" evidence="3">
    <location>
        <begin position="1"/>
        <end position="19"/>
    </location>
</feature>
<dbReference type="InterPro" id="IPR002130">
    <property type="entry name" value="Cyclophilin-type_PPIase_dom"/>
</dbReference>
<keyword evidence="4" id="KW-0812">Transmembrane</keyword>
<proteinExistence type="inferred from homology"/>
<comment type="function">
    <text evidence="1 2">PPIases accelerate the folding of proteins. It catalyzes the cis-trans isomerization of proline imidic peptide bonds in oligopeptides.</text>
</comment>
<name>R4YWD1_9ACTN</name>
<comment type="similarity">
    <text evidence="2">Belongs to the cyclophilin-type PPIase family.</text>
</comment>
<comment type="caution">
    <text evidence="6">The sequence shown here is derived from an EMBL/GenBank/DDBJ whole genome shotgun (WGS) entry which is preliminary data.</text>
</comment>
<feature type="region of interest" description="Disordered" evidence="3">
    <location>
        <begin position="57"/>
        <end position="96"/>
    </location>
</feature>
<dbReference type="HOGENOM" id="CLU_012062_8_1_11"/>
<dbReference type="InterPro" id="IPR029000">
    <property type="entry name" value="Cyclophilin-like_dom_sf"/>
</dbReference>
<organism evidence="6 7">
    <name type="scientific">Candidatus Neomicrothrix parvicella RN1</name>
    <dbReference type="NCBI Taxonomy" id="1229780"/>
    <lineage>
        <taxon>Bacteria</taxon>
        <taxon>Bacillati</taxon>
        <taxon>Actinomycetota</taxon>
        <taxon>Acidimicrobiia</taxon>
        <taxon>Acidimicrobiales</taxon>
        <taxon>Microthrixaceae</taxon>
        <taxon>Candidatus Neomicrothrix</taxon>
    </lineage>
</organism>
<feature type="compositionally biased region" description="Low complexity" evidence="3">
    <location>
        <begin position="59"/>
        <end position="76"/>
    </location>
</feature>
<feature type="region of interest" description="Disordered" evidence="3">
    <location>
        <begin position="1"/>
        <end position="24"/>
    </location>
</feature>